<dbReference type="EMBL" id="CT868008">
    <property type="protein sequence ID" value="CAK60425.1"/>
    <property type="molecule type" value="Genomic_DNA"/>
</dbReference>
<dbReference type="OMA" id="FTNYHPE"/>
<dbReference type="Gene3D" id="3.10.110.10">
    <property type="entry name" value="Ubiquitin Conjugating Enzyme"/>
    <property type="match status" value="1"/>
</dbReference>
<dbReference type="PROSITE" id="PS50127">
    <property type="entry name" value="UBC_2"/>
    <property type="match status" value="1"/>
</dbReference>
<keyword evidence="4" id="KW-1185">Reference proteome</keyword>
<dbReference type="SUPFAM" id="SSF54495">
    <property type="entry name" value="UBC-like"/>
    <property type="match status" value="1"/>
</dbReference>
<dbReference type="Proteomes" id="UP000000600">
    <property type="component" value="Unassembled WGS sequence"/>
</dbReference>
<evidence type="ECO:0000313" key="4">
    <source>
        <dbReference type="Proteomes" id="UP000000600"/>
    </source>
</evidence>
<dbReference type="GO" id="GO:0000209">
    <property type="term" value="P:protein polyubiquitination"/>
    <property type="evidence" value="ECO:0000318"/>
    <property type="project" value="GO_Central"/>
</dbReference>
<dbReference type="PANTHER" id="PTHR24067">
    <property type="entry name" value="UBIQUITIN-CONJUGATING ENZYME E2"/>
    <property type="match status" value="1"/>
</dbReference>
<organism evidence="3 4">
    <name type="scientific">Paramecium tetraurelia</name>
    <dbReference type="NCBI Taxonomy" id="5888"/>
    <lineage>
        <taxon>Eukaryota</taxon>
        <taxon>Sar</taxon>
        <taxon>Alveolata</taxon>
        <taxon>Ciliophora</taxon>
        <taxon>Intramacronucleata</taxon>
        <taxon>Oligohymenophorea</taxon>
        <taxon>Peniculida</taxon>
        <taxon>Parameciidae</taxon>
        <taxon>Paramecium</taxon>
    </lineage>
</organism>
<dbReference type="HOGENOM" id="CLU_041481_1_0_1"/>
<dbReference type="GeneID" id="5013607"/>
<dbReference type="KEGG" id="ptm:GSPATT00005174001"/>
<dbReference type="FunFam" id="3.10.110.10:FF:000109">
    <property type="entry name" value="Ubiquitin-conjugating enzyme E2 J2-like"/>
    <property type="match status" value="1"/>
</dbReference>
<dbReference type="InterPro" id="IPR050113">
    <property type="entry name" value="Ub_conjugating_enzyme"/>
</dbReference>
<dbReference type="GO" id="GO:0061631">
    <property type="term" value="F:ubiquitin conjugating enzyme activity"/>
    <property type="evidence" value="ECO:0000318"/>
    <property type="project" value="GO_Central"/>
</dbReference>
<dbReference type="InterPro" id="IPR000608">
    <property type="entry name" value="UBC"/>
</dbReference>
<dbReference type="eggNOG" id="KOG0894">
    <property type="taxonomic scope" value="Eukaryota"/>
</dbReference>
<dbReference type="Pfam" id="PF00179">
    <property type="entry name" value="UQ_con"/>
    <property type="match status" value="1"/>
</dbReference>
<dbReference type="InterPro" id="IPR016135">
    <property type="entry name" value="UBQ-conjugating_enzyme/RWD"/>
</dbReference>
<dbReference type="STRING" id="5888.A0BPF8"/>
<dbReference type="AlphaFoldDB" id="A0BPF8"/>
<dbReference type="CDD" id="cd23799">
    <property type="entry name" value="UBCc_UBE2J"/>
    <property type="match status" value="1"/>
</dbReference>
<dbReference type="InParanoid" id="A0BPF8"/>
<proteinExistence type="predicted"/>
<keyword evidence="1" id="KW-0812">Transmembrane</keyword>
<gene>
    <name evidence="3" type="ORF">GSPATT00005174001</name>
</gene>
<feature type="domain" description="UBC core" evidence="2">
    <location>
        <begin position="6"/>
        <end position="157"/>
    </location>
</feature>
<dbReference type="RefSeq" id="XP_001427823.1">
    <property type="nucleotide sequence ID" value="XM_001427786.1"/>
</dbReference>
<evidence type="ECO:0000313" key="3">
    <source>
        <dbReference type="EMBL" id="CAK60425.1"/>
    </source>
</evidence>
<name>A0BPF8_PARTE</name>
<keyword evidence="1" id="KW-1133">Transmembrane helix</keyword>
<keyword evidence="1" id="KW-0472">Membrane</keyword>
<evidence type="ECO:0000256" key="1">
    <source>
        <dbReference type="SAM" id="Phobius"/>
    </source>
</evidence>
<dbReference type="SMART" id="SM00212">
    <property type="entry name" value="UBCc"/>
    <property type="match status" value="1"/>
</dbReference>
<evidence type="ECO:0000259" key="2">
    <source>
        <dbReference type="PROSITE" id="PS50127"/>
    </source>
</evidence>
<feature type="transmembrane region" description="Helical" evidence="1">
    <location>
        <begin position="210"/>
        <end position="229"/>
    </location>
</feature>
<dbReference type="GO" id="GO:0005634">
    <property type="term" value="C:nucleus"/>
    <property type="evidence" value="ECO:0000318"/>
    <property type="project" value="GO_Central"/>
</dbReference>
<protein>
    <recommendedName>
        <fullName evidence="2">UBC core domain-containing protein</fullName>
    </recommendedName>
</protein>
<sequence>MANNQIATQRLMREKQKMEQNPSDTFLALPTRSNIFEWHFVLFNFASDSPYKGGQYHGIIHIPTDYPLKPPAIKFVTPNGRFAVGEKICLSFTNYHPETWSSSWTISSMLIGLISFMHTNEKTVGGVDCNNYQKQIYAKQSIKHNLLNPQFTELFSPHFDKLAISLNEQQESQPQQPDFQVTLLPQRPEAPDRLNVNNNNINNNNAVRKLVVFIVLLLAFLLLIFYVIFGLI</sequence>
<dbReference type="OrthoDB" id="1158011at2759"/>
<accession>A0BPF8</accession>
<reference evidence="3 4" key="1">
    <citation type="journal article" date="2006" name="Nature">
        <title>Global trends of whole-genome duplications revealed by the ciliate Paramecium tetraurelia.</title>
        <authorList>
            <consortium name="Genoscope"/>
            <person name="Aury J.-M."/>
            <person name="Jaillon O."/>
            <person name="Duret L."/>
            <person name="Noel B."/>
            <person name="Jubin C."/>
            <person name="Porcel B.M."/>
            <person name="Segurens B."/>
            <person name="Daubin V."/>
            <person name="Anthouard V."/>
            <person name="Aiach N."/>
            <person name="Arnaiz O."/>
            <person name="Billaut A."/>
            <person name="Beisson J."/>
            <person name="Blanc I."/>
            <person name="Bouhouche K."/>
            <person name="Camara F."/>
            <person name="Duharcourt S."/>
            <person name="Guigo R."/>
            <person name="Gogendeau D."/>
            <person name="Katinka M."/>
            <person name="Keller A.-M."/>
            <person name="Kissmehl R."/>
            <person name="Klotz C."/>
            <person name="Koll F."/>
            <person name="Le Moue A."/>
            <person name="Lepere C."/>
            <person name="Malinsky S."/>
            <person name="Nowacki M."/>
            <person name="Nowak J.K."/>
            <person name="Plattner H."/>
            <person name="Poulain J."/>
            <person name="Ruiz F."/>
            <person name="Serrano V."/>
            <person name="Zagulski M."/>
            <person name="Dessen P."/>
            <person name="Betermier M."/>
            <person name="Weissenbach J."/>
            <person name="Scarpelli C."/>
            <person name="Schachter V."/>
            <person name="Sperling L."/>
            <person name="Meyer E."/>
            <person name="Cohen J."/>
            <person name="Wincker P."/>
        </authorList>
    </citation>
    <scope>NUCLEOTIDE SEQUENCE [LARGE SCALE GENOMIC DNA]</scope>
    <source>
        <strain evidence="3 4">Stock d4-2</strain>
    </source>
</reference>